<name>A0ABS3UN76_9ACTN</name>
<feature type="transmembrane region" description="Helical" evidence="8">
    <location>
        <begin position="106"/>
        <end position="124"/>
    </location>
</feature>
<evidence type="ECO:0000256" key="8">
    <source>
        <dbReference type="SAM" id="Phobius"/>
    </source>
</evidence>
<dbReference type="PANTHER" id="PTHR30472">
    <property type="entry name" value="FERRIC ENTEROBACTIN TRANSPORT SYSTEM PERMEASE PROTEIN"/>
    <property type="match status" value="1"/>
</dbReference>
<dbReference type="Gene3D" id="1.10.3470.10">
    <property type="entry name" value="ABC transporter involved in vitamin B12 uptake, BtuC"/>
    <property type="match status" value="1"/>
</dbReference>
<feature type="transmembrane region" description="Helical" evidence="8">
    <location>
        <begin position="131"/>
        <end position="151"/>
    </location>
</feature>
<comment type="similarity">
    <text evidence="2">Belongs to the binding-protein-dependent transport system permease family. FecCD subfamily.</text>
</comment>
<dbReference type="CDD" id="cd06550">
    <property type="entry name" value="TM_ABC_iron-siderophores_like"/>
    <property type="match status" value="1"/>
</dbReference>
<dbReference type="SUPFAM" id="SSF81345">
    <property type="entry name" value="ABC transporter involved in vitamin B12 uptake, BtuC"/>
    <property type="match status" value="1"/>
</dbReference>
<feature type="transmembrane region" description="Helical" evidence="8">
    <location>
        <begin position="157"/>
        <end position="179"/>
    </location>
</feature>
<evidence type="ECO:0000313" key="9">
    <source>
        <dbReference type="EMBL" id="MBO3739112.1"/>
    </source>
</evidence>
<reference evidence="9 10" key="1">
    <citation type="submission" date="2021-03" db="EMBL/GenBank/DDBJ databases">
        <title>Actinoplanes flavus sp. nov., a novel actinomycete isolated from Coconut Palm rhizosphere soil.</title>
        <authorList>
            <person name="Luo X."/>
        </authorList>
    </citation>
    <scope>NUCLEOTIDE SEQUENCE [LARGE SCALE GENOMIC DNA]</scope>
    <source>
        <strain evidence="9 10">NEAU-H7</strain>
    </source>
</reference>
<keyword evidence="10" id="KW-1185">Reference proteome</keyword>
<sequence>MSVATLDVLRVTRRRRSVRAAVVTTVLALLVAALFVLTMMVGSFRLTAGQVIVSVLHLESNPGVDFVVRGLRLPTAGAGLAVGLALGASGTVFQQLLRNPLASPDFVGVTSGASLAAVGGIVFLQAAGLAVCAYALGGALLAALLMYLLAWRDGVSGYRFILIGIGVAAFFDGLVGYVLSRAKLTEARQAMHWLTGSVGQASESELRILLYALPVLLPVAVLLQRHLRALELGDDTARALGTRTELSRAALLATAVLLVALAVAVAGPIVFVALVAGPVANRLLGPATGGIAAAALTGAALLLTADLIAVHLMPAPLPTGVVTGAVGAPYLLWLLATTNRRGAGG</sequence>
<keyword evidence="4" id="KW-1003">Cell membrane</keyword>
<evidence type="ECO:0000256" key="5">
    <source>
        <dbReference type="ARBA" id="ARBA00022692"/>
    </source>
</evidence>
<dbReference type="Proteomes" id="UP000679690">
    <property type="component" value="Unassembled WGS sequence"/>
</dbReference>
<keyword evidence="7 8" id="KW-0472">Membrane</keyword>
<evidence type="ECO:0000313" key="10">
    <source>
        <dbReference type="Proteomes" id="UP000679690"/>
    </source>
</evidence>
<keyword evidence="6 8" id="KW-1133">Transmembrane helix</keyword>
<keyword evidence="5 8" id="KW-0812">Transmembrane</keyword>
<dbReference type="InterPro" id="IPR000522">
    <property type="entry name" value="ABC_transptr_permease_BtuC"/>
</dbReference>
<evidence type="ECO:0000256" key="6">
    <source>
        <dbReference type="ARBA" id="ARBA00022989"/>
    </source>
</evidence>
<dbReference type="PANTHER" id="PTHR30472:SF24">
    <property type="entry name" value="FERRIC ENTEROBACTIN TRANSPORT SYSTEM PERMEASE PROTEIN FEPG"/>
    <property type="match status" value="1"/>
</dbReference>
<dbReference type="EMBL" id="JAGFNS010000010">
    <property type="protein sequence ID" value="MBO3739112.1"/>
    <property type="molecule type" value="Genomic_DNA"/>
</dbReference>
<organism evidence="9 10">
    <name type="scientific">Actinoplanes flavus</name>
    <dbReference type="NCBI Taxonomy" id="2820290"/>
    <lineage>
        <taxon>Bacteria</taxon>
        <taxon>Bacillati</taxon>
        <taxon>Actinomycetota</taxon>
        <taxon>Actinomycetes</taxon>
        <taxon>Micromonosporales</taxon>
        <taxon>Micromonosporaceae</taxon>
        <taxon>Actinoplanes</taxon>
    </lineage>
</organism>
<evidence type="ECO:0000256" key="1">
    <source>
        <dbReference type="ARBA" id="ARBA00004651"/>
    </source>
</evidence>
<dbReference type="RefSeq" id="WP_208468278.1">
    <property type="nucleotide sequence ID" value="NZ_JAGFNS010000010.1"/>
</dbReference>
<feature type="transmembrane region" description="Helical" evidence="8">
    <location>
        <begin position="247"/>
        <end position="276"/>
    </location>
</feature>
<evidence type="ECO:0000256" key="2">
    <source>
        <dbReference type="ARBA" id="ARBA00007935"/>
    </source>
</evidence>
<dbReference type="Pfam" id="PF01032">
    <property type="entry name" value="FecCD"/>
    <property type="match status" value="1"/>
</dbReference>
<keyword evidence="3" id="KW-0813">Transport</keyword>
<evidence type="ECO:0000256" key="4">
    <source>
        <dbReference type="ARBA" id="ARBA00022475"/>
    </source>
</evidence>
<comment type="subcellular location">
    <subcellularLocation>
        <location evidence="1">Cell membrane</location>
        <topology evidence="1">Multi-pass membrane protein</topology>
    </subcellularLocation>
</comment>
<dbReference type="InterPro" id="IPR037294">
    <property type="entry name" value="ABC_BtuC-like"/>
</dbReference>
<evidence type="ECO:0000256" key="7">
    <source>
        <dbReference type="ARBA" id="ARBA00023136"/>
    </source>
</evidence>
<feature type="transmembrane region" description="Helical" evidence="8">
    <location>
        <begin position="283"/>
        <end position="305"/>
    </location>
</feature>
<accession>A0ABS3UN76</accession>
<proteinExistence type="inferred from homology"/>
<feature type="transmembrane region" description="Helical" evidence="8">
    <location>
        <begin position="317"/>
        <end position="336"/>
    </location>
</feature>
<gene>
    <name evidence="9" type="ORF">J5X75_16420</name>
</gene>
<comment type="caution">
    <text evidence="9">The sequence shown here is derived from an EMBL/GenBank/DDBJ whole genome shotgun (WGS) entry which is preliminary data.</text>
</comment>
<protein>
    <submittedName>
        <fullName evidence="9">Iron chelate uptake ABC transporter family permease subunit</fullName>
    </submittedName>
</protein>
<evidence type="ECO:0000256" key="3">
    <source>
        <dbReference type="ARBA" id="ARBA00022448"/>
    </source>
</evidence>
<feature type="transmembrane region" description="Helical" evidence="8">
    <location>
        <begin position="20"/>
        <end position="41"/>
    </location>
</feature>